<evidence type="ECO:0000256" key="1">
    <source>
        <dbReference type="SAM" id="MobiDB-lite"/>
    </source>
</evidence>
<reference evidence="2" key="1">
    <citation type="submission" date="2002-07" db="EMBL/GenBank/DDBJ databases">
        <title>Oryza sativa nipponbare(GA3) genomic DNA, chromosome 8, PAC clone:P0426E02.</title>
        <authorList>
            <person name="Sasaki T."/>
            <person name="Matsumoto T."/>
            <person name="Katayose Y."/>
        </authorList>
    </citation>
    <scope>NUCLEOTIDE SEQUENCE</scope>
</reference>
<feature type="compositionally biased region" description="Low complexity" evidence="1">
    <location>
        <begin position="62"/>
        <end position="77"/>
    </location>
</feature>
<accession>Q6YZL2</accession>
<dbReference type="EMBL" id="AP005520">
    <property type="protein sequence ID" value="BAD03767.1"/>
    <property type="molecule type" value="Genomic_DNA"/>
</dbReference>
<organism evidence="3 4">
    <name type="scientific">Oryza sativa subsp. japonica</name>
    <name type="common">Rice</name>
    <dbReference type="NCBI Taxonomy" id="39947"/>
    <lineage>
        <taxon>Eukaryota</taxon>
        <taxon>Viridiplantae</taxon>
        <taxon>Streptophyta</taxon>
        <taxon>Embryophyta</taxon>
        <taxon>Tracheophyta</taxon>
        <taxon>Spermatophyta</taxon>
        <taxon>Magnoliopsida</taxon>
        <taxon>Liliopsida</taxon>
        <taxon>Poales</taxon>
        <taxon>Poaceae</taxon>
        <taxon>BOP clade</taxon>
        <taxon>Oryzoideae</taxon>
        <taxon>Oryzeae</taxon>
        <taxon>Oryzinae</taxon>
        <taxon>Oryza</taxon>
        <taxon>Oryza sativa</taxon>
    </lineage>
</organism>
<feature type="region of interest" description="Disordered" evidence="1">
    <location>
        <begin position="1"/>
        <end position="137"/>
    </location>
</feature>
<reference evidence="4" key="4">
    <citation type="journal article" date="2008" name="Nucleic Acids Res.">
        <title>The rice annotation project database (RAP-DB): 2008 update.</title>
        <authorList>
            <consortium name="The rice annotation project (RAP)"/>
        </authorList>
    </citation>
    <scope>GENOME REANNOTATION</scope>
    <source>
        <strain evidence="4">cv. Nipponbare</strain>
    </source>
</reference>
<feature type="compositionally biased region" description="Basic and acidic residues" evidence="1">
    <location>
        <begin position="78"/>
        <end position="97"/>
    </location>
</feature>
<reference evidence="3" key="2">
    <citation type="submission" date="2002-07" db="EMBL/GenBank/DDBJ databases">
        <title>Oryza sativa nipponbare(GA3) genomic DNA, chromosome 8, PAC clone:P0488B06.</title>
        <authorList>
            <person name="Sasaki T."/>
            <person name="Matsumoto T."/>
            <person name="Katayose Y."/>
        </authorList>
    </citation>
    <scope>NUCLEOTIDE SEQUENCE</scope>
</reference>
<name>Q6YZL2_ORYSJ</name>
<proteinExistence type="predicted"/>
<sequence>MSLLSCGAKSTPRPGPSGAPQWVVYALPLTGSPPAAPHAIASRPERKGRGGEGRGREGEGSGAPATTHAASRAAAWRLEGEGRGKGERERRREESADRPTPPCHHVETGGKAARATGERGEGRGCRKRERGGEGSVL</sequence>
<protein>
    <submittedName>
        <fullName evidence="3">Uncharacterized protein</fullName>
    </submittedName>
</protein>
<reference evidence="4" key="3">
    <citation type="journal article" date="2005" name="Nature">
        <title>The map-based sequence of the rice genome.</title>
        <authorList>
            <consortium name="International rice genome sequencing project (IRGSP)"/>
            <person name="Matsumoto T."/>
            <person name="Wu J."/>
            <person name="Kanamori H."/>
            <person name="Katayose Y."/>
            <person name="Fujisawa M."/>
            <person name="Namiki N."/>
            <person name="Mizuno H."/>
            <person name="Yamamoto K."/>
            <person name="Antonio B.A."/>
            <person name="Baba T."/>
            <person name="Sakata K."/>
            <person name="Nagamura Y."/>
            <person name="Aoki H."/>
            <person name="Arikawa K."/>
            <person name="Arita K."/>
            <person name="Bito T."/>
            <person name="Chiden Y."/>
            <person name="Fujitsuka N."/>
            <person name="Fukunaka R."/>
            <person name="Hamada M."/>
            <person name="Harada C."/>
            <person name="Hayashi A."/>
            <person name="Hijishita S."/>
            <person name="Honda M."/>
            <person name="Hosokawa S."/>
            <person name="Ichikawa Y."/>
            <person name="Idonuma A."/>
            <person name="Iijima M."/>
            <person name="Ikeda M."/>
            <person name="Ikeno M."/>
            <person name="Ito K."/>
            <person name="Ito S."/>
            <person name="Ito T."/>
            <person name="Ito Y."/>
            <person name="Ito Y."/>
            <person name="Iwabuchi A."/>
            <person name="Kamiya K."/>
            <person name="Karasawa W."/>
            <person name="Kurita K."/>
            <person name="Katagiri S."/>
            <person name="Kikuta A."/>
            <person name="Kobayashi H."/>
            <person name="Kobayashi N."/>
            <person name="Machita K."/>
            <person name="Maehara T."/>
            <person name="Masukawa M."/>
            <person name="Mizubayashi T."/>
            <person name="Mukai Y."/>
            <person name="Nagasaki H."/>
            <person name="Nagata Y."/>
            <person name="Naito S."/>
            <person name="Nakashima M."/>
            <person name="Nakama Y."/>
            <person name="Nakamichi Y."/>
            <person name="Nakamura M."/>
            <person name="Meguro A."/>
            <person name="Negishi M."/>
            <person name="Ohta I."/>
            <person name="Ohta T."/>
            <person name="Okamoto M."/>
            <person name="Ono N."/>
            <person name="Saji S."/>
            <person name="Sakaguchi M."/>
            <person name="Sakai K."/>
            <person name="Shibata M."/>
            <person name="Shimokawa T."/>
            <person name="Song J."/>
            <person name="Takazaki Y."/>
            <person name="Terasawa K."/>
            <person name="Tsugane M."/>
            <person name="Tsuji K."/>
            <person name="Ueda S."/>
            <person name="Waki K."/>
            <person name="Yamagata H."/>
            <person name="Yamamoto M."/>
            <person name="Yamamoto S."/>
            <person name="Yamane H."/>
            <person name="Yoshiki S."/>
            <person name="Yoshihara R."/>
            <person name="Yukawa K."/>
            <person name="Zhong H."/>
            <person name="Yano M."/>
            <person name="Yuan Q."/>
            <person name="Ouyang S."/>
            <person name="Liu J."/>
            <person name="Jones K.M."/>
            <person name="Gansberger K."/>
            <person name="Moffat K."/>
            <person name="Hill J."/>
            <person name="Bera J."/>
            <person name="Fadrosh D."/>
            <person name="Jin S."/>
            <person name="Johri S."/>
            <person name="Kim M."/>
            <person name="Overton L."/>
            <person name="Reardon M."/>
            <person name="Tsitrin T."/>
            <person name="Vuong H."/>
            <person name="Weaver B."/>
            <person name="Ciecko A."/>
            <person name="Tallon L."/>
            <person name="Jackson J."/>
            <person name="Pai G."/>
            <person name="Aken S.V."/>
            <person name="Utterback T."/>
            <person name="Reidmuller S."/>
            <person name="Feldblyum T."/>
            <person name="Hsiao J."/>
            <person name="Zismann V."/>
            <person name="Iobst S."/>
            <person name="de Vazeille A.R."/>
            <person name="Buell C.R."/>
            <person name="Ying K."/>
            <person name="Li Y."/>
            <person name="Lu T."/>
            <person name="Huang Y."/>
            <person name="Zhao Q."/>
            <person name="Feng Q."/>
            <person name="Zhang L."/>
            <person name="Zhu J."/>
            <person name="Weng Q."/>
            <person name="Mu J."/>
            <person name="Lu Y."/>
            <person name="Fan D."/>
            <person name="Liu Y."/>
            <person name="Guan J."/>
            <person name="Zhang Y."/>
            <person name="Yu S."/>
            <person name="Liu X."/>
            <person name="Zhang Y."/>
            <person name="Hong G."/>
            <person name="Han B."/>
            <person name="Choisne N."/>
            <person name="Demange N."/>
            <person name="Orjeda G."/>
            <person name="Samain S."/>
            <person name="Cattolico L."/>
            <person name="Pelletier E."/>
            <person name="Couloux A."/>
            <person name="Segurens B."/>
            <person name="Wincker P."/>
            <person name="D'Hont A."/>
            <person name="Scarpelli C."/>
            <person name="Weissenbach J."/>
            <person name="Salanoubat M."/>
            <person name="Quetier F."/>
            <person name="Yu Y."/>
            <person name="Kim H.R."/>
            <person name="Rambo T."/>
            <person name="Currie J."/>
            <person name="Collura K."/>
            <person name="Luo M."/>
            <person name="Yang T."/>
            <person name="Ammiraju J.S.S."/>
            <person name="Engler F."/>
            <person name="Soderlund C."/>
            <person name="Wing R.A."/>
            <person name="Palmer L.E."/>
            <person name="de la Bastide M."/>
            <person name="Spiegel L."/>
            <person name="Nascimento L."/>
            <person name="Zutavern T."/>
            <person name="O'Shaughnessy A."/>
            <person name="Dike S."/>
            <person name="Dedhia N."/>
            <person name="Preston R."/>
            <person name="Balija V."/>
            <person name="McCombie W.R."/>
            <person name="Chow T."/>
            <person name="Chen H."/>
            <person name="Chung M."/>
            <person name="Chen C."/>
            <person name="Shaw J."/>
            <person name="Wu H."/>
            <person name="Hsiao K."/>
            <person name="Chao Y."/>
            <person name="Chu M."/>
            <person name="Cheng C."/>
            <person name="Hour A."/>
            <person name="Lee P."/>
            <person name="Lin S."/>
            <person name="Lin Y."/>
            <person name="Liou J."/>
            <person name="Liu S."/>
            <person name="Hsing Y."/>
            <person name="Raghuvanshi S."/>
            <person name="Mohanty A."/>
            <person name="Bharti A.K."/>
            <person name="Gaur A."/>
            <person name="Gupta V."/>
            <person name="Kumar D."/>
            <person name="Ravi V."/>
            <person name="Vij S."/>
            <person name="Kapur A."/>
            <person name="Khurana P."/>
            <person name="Khurana P."/>
            <person name="Khurana J.P."/>
            <person name="Tyagi A.K."/>
            <person name="Gaikwad K."/>
            <person name="Singh A."/>
            <person name="Dalal V."/>
            <person name="Srivastava S."/>
            <person name="Dixit A."/>
            <person name="Pal A.K."/>
            <person name="Ghazi I.A."/>
            <person name="Yadav M."/>
            <person name="Pandit A."/>
            <person name="Bhargava A."/>
            <person name="Sureshbabu K."/>
            <person name="Batra K."/>
            <person name="Sharma T.R."/>
            <person name="Mohapatra T."/>
            <person name="Singh N.K."/>
            <person name="Messing J."/>
            <person name="Nelson A.B."/>
            <person name="Fuks G."/>
            <person name="Kavchok S."/>
            <person name="Keizer G."/>
            <person name="Linton E."/>
            <person name="Llaca V."/>
            <person name="Song R."/>
            <person name="Tanyolac B."/>
            <person name="Young S."/>
            <person name="Ho-Il K."/>
            <person name="Hahn J.H."/>
            <person name="Sangsakoo G."/>
            <person name="Vanavichit A."/>
            <person name="de Mattos Luiz.A.T."/>
            <person name="Zimmer P.D."/>
            <person name="Malone G."/>
            <person name="Dellagostin O."/>
            <person name="de Oliveira A.C."/>
            <person name="Bevan M."/>
            <person name="Bancroft I."/>
            <person name="Minx P."/>
            <person name="Cordum H."/>
            <person name="Wilson R."/>
            <person name="Cheng Z."/>
            <person name="Jin W."/>
            <person name="Jiang J."/>
            <person name="Leong S.A."/>
            <person name="Iwama H."/>
            <person name="Gojobori T."/>
            <person name="Itoh T."/>
            <person name="Niimura Y."/>
            <person name="Fujii Y."/>
            <person name="Habara T."/>
            <person name="Sakai H."/>
            <person name="Sato Y."/>
            <person name="Wilson G."/>
            <person name="Kumar K."/>
            <person name="McCouch S."/>
            <person name="Juretic N."/>
            <person name="Hoen D."/>
            <person name="Wright S."/>
            <person name="Bruskiewich R."/>
            <person name="Bureau T."/>
            <person name="Miyao A."/>
            <person name="Hirochika H."/>
            <person name="Nishikawa T."/>
            <person name="Kadowaki K."/>
            <person name="Sugiura M."/>
            <person name="Burr B."/>
            <person name="Sasaki T."/>
        </authorList>
    </citation>
    <scope>NUCLEOTIDE SEQUENCE [LARGE SCALE GENOMIC DNA]</scope>
    <source>
        <strain evidence="4">cv. Nipponbare</strain>
    </source>
</reference>
<dbReference type="EMBL" id="AP005523">
    <property type="protein sequence ID" value="BAD03771.1"/>
    <property type="molecule type" value="Genomic_DNA"/>
</dbReference>
<evidence type="ECO:0000313" key="3">
    <source>
        <dbReference type="EMBL" id="BAD03771.1"/>
    </source>
</evidence>
<evidence type="ECO:0000313" key="2">
    <source>
        <dbReference type="EMBL" id="BAD03767.1"/>
    </source>
</evidence>
<dbReference type="AlphaFoldDB" id="Q6YZL2"/>
<dbReference type="Proteomes" id="UP000000763">
    <property type="component" value="Chromosome 8"/>
</dbReference>
<feature type="compositionally biased region" description="Basic and acidic residues" evidence="1">
    <location>
        <begin position="43"/>
        <end position="59"/>
    </location>
</feature>
<evidence type="ECO:0000313" key="4">
    <source>
        <dbReference type="Proteomes" id="UP000000763"/>
    </source>
</evidence>
<gene>
    <name evidence="2" type="ORF">P0426E02.43</name>
    <name evidence="3" type="ORF">P0488B06.15</name>
</gene>